<reference evidence="17" key="1">
    <citation type="submission" date="2021-05" db="EMBL/GenBank/DDBJ databases">
        <authorList>
            <person name="Stam R."/>
        </authorList>
    </citation>
    <scope>NUCLEOTIDE SEQUENCE</scope>
    <source>
        <strain evidence="17">CS162</strain>
    </source>
</reference>
<evidence type="ECO:0000256" key="13">
    <source>
        <dbReference type="ARBA" id="ARBA00053858"/>
    </source>
</evidence>
<proteinExistence type="inferred from homology"/>
<dbReference type="InterPro" id="IPR043360">
    <property type="entry name" value="PP2B"/>
</dbReference>
<dbReference type="OrthoDB" id="5593063at2759"/>
<organism evidence="17 18">
    <name type="scientific">Alternaria atra</name>
    <dbReference type="NCBI Taxonomy" id="119953"/>
    <lineage>
        <taxon>Eukaryota</taxon>
        <taxon>Fungi</taxon>
        <taxon>Dikarya</taxon>
        <taxon>Ascomycota</taxon>
        <taxon>Pezizomycotina</taxon>
        <taxon>Dothideomycetes</taxon>
        <taxon>Pleosporomycetidae</taxon>
        <taxon>Pleosporales</taxon>
        <taxon>Pleosporineae</taxon>
        <taxon>Pleosporaceae</taxon>
        <taxon>Alternaria</taxon>
        <taxon>Alternaria sect. Ulocladioides</taxon>
    </lineage>
</organism>
<feature type="region of interest" description="Disordered" evidence="15">
    <location>
        <begin position="412"/>
        <end position="435"/>
    </location>
</feature>
<keyword evidence="5" id="KW-0479">Metal-binding</keyword>
<dbReference type="Gene3D" id="3.60.21.10">
    <property type="match status" value="1"/>
</dbReference>
<evidence type="ECO:0000256" key="15">
    <source>
        <dbReference type="SAM" id="MobiDB-lite"/>
    </source>
</evidence>
<evidence type="ECO:0000256" key="14">
    <source>
        <dbReference type="RuleBase" id="RU004273"/>
    </source>
</evidence>
<dbReference type="SUPFAM" id="SSF56300">
    <property type="entry name" value="Metallo-dependent phosphatases"/>
    <property type="match status" value="1"/>
</dbReference>
<dbReference type="GO" id="GO:0097720">
    <property type="term" value="P:calcineurin-mediated signaling"/>
    <property type="evidence" value="ECO:0007669"/>
    <property type="project" value="InterPro"/>
</dbReference>
<dbReference type="InterPro" id="IPR029052">
    <property type="entry name" value="Metallo-depent_PP-like"/>
</dbReference>
<dbReference type="EC" id="3.1.3.16" evidence="14"/>
<evidence type="ECO:0000256" key="12">
    <source>
        <dbReference type="ARBA" id="ARBA00048336"/>
    </source>
</evidence>
<evidence type="ECO:0000256" key="6">
    <source>
        <dbReference type="ARBA" id="ARBA00022801"/>
    </source>
</evidence>
<dbReference type="PROSITE" id="PS00125">
    <property type="entry name" value="SER_THR_PHOSPHATASE"/>
    <property type="match status" value="1"/>
</dbReference>
<keyword evidence="6 14" id="KW-0378">Hydrolase</keyword>
<evidence type="ECO:0000256" key="4">
    <source>
        <dbReference type="ARBA" id="ARBA00011112"/>
    </source>
</evidence>
<evidence type="ECO:0000313" key="17">
    <source>
        <dbReference type="EMBL" id="CAG5161040.1"/>
    </source>
</evidence>
<comment type="function">
    <text evidence="13">Calcium-dependent, calmodulin-stimulated protein phosphatase. This subunit may have a role in the calmodulin activation of calcineurin.</text>
</comment>
<dbReference type="PRINTS" id="PR00114">
    <property type="entry name" value="STPHPHTASE"/>
</dbReference>
<evidence type="ECO:0000256" key="3">
    <source>
        <dbReference type="ARBA" id="ARBA00009905"/>
    </source>
</evidence>
<evidence type="ECO:0000256" key="8">
    <source>
        <dbReference type="ARBA" id="ARBA00022860"/>
    </source>
</evidence>
<dbReference type="InterPro" id="IPR056196">
    <property type="entry name" value="Mmc1_C"/>
</dbReference>
<comment type="catalytic activity">
    <reaction evidence="12 14">
        <text>O-phospho-L-threonyl-[protein] + H2O = L-threonyl-[protein] + phosphate</text>
        <dbReference type="Rhea" id="RHEA:47004"/>
        <dbReference type="Rhea" id="RHEA-COMP:11060"/>
        <dbReference type="Rhea" id="RHEA-COMP:11605"/>
        <dbReference type="ChEBI" id="CHEBI:15377"/>
        <dbReference type="ChEBI" id="CHEBI:30013"/>
        <dbReference type="ChEBI" id="CHEBI:43474"/>
        <dbReference type="ChEBI" id="CHEBI:61977"/>
        <dbReference type="EC" id="3.1.3.16"/>
    </reaction>
</comment>
<dbReference type="FunFam" id="3.60.21.10:FF:000002">
    <property type="entry name" value="Serine/threonine-protein phosphatase"/>
    <property type="match status" value="1"/>
</dbReference>
<name>A0A8J2I285_9PLEO</name>
<feature type="domain" description="Serine/threonine specific protein phosphatases" evidence="16">
    <location>
        <begin position="181"/>
        <end position="186"/>
    </location>
</feature>
<comment type="caution">
    <text evidence="17">The sequence shown here is derived from an EMBL/GenBank/DDBJ whole genome shotgun (WGS) entry which is preliminary data.</text>
</comment>
<dbReference type="Proteomes" id="UP000676310">
    <property type="component" value="Unassembled WGS sequence"/>
</dbReference>
<evidence type="ECO:0000256" key="7">
    <source>
        <dbReference type="ARBA" id="ARBA00022833"/>
    </source>
</evidence>
<dbReference type="SMART" id="SM00156">
    <property type="entry name" value="PP2Ac"/>
    <property type="match status" value="1"/>
</dbReference>
<comment type="subunit">
    <text evidence="4">Composed of two components (A and B), the A component is the catalytic subunit and the B component confers calcium sensitivity.</text>
</comment>
<comment type="catalytic activity">
    <reaction evidence="11">
        <text>O-phospho-L-seryl-[protein] + H2O = L-seryl-[protein] + phosphate</text>
        <dbReference type="Rhea" id="RHEA:20629"/>
        <dbReference type="Rhea" id="RHEA-COMP:9863"/>
        <dbReference type="Rhea" id="RHEA-COMP:11604"/>
        <dbReference type="ChEBI" id="CHEBI:15377"/>
        <dbReference type="ChEBI" id="CHEBI:29999"/>
        <dbReference type="ChEBI" id="CHEBI:43474"/>
        <dbReference type="ChEBI" id="CHEBI:83421"/>
        <dbReference type="EC" id="3.1.3.16"/>
    </reaction>
</comment>
<keyword evidence="8" id="KW-0112">Calmodulin-binding</keyword>
<gene>
    <name evidence="17" type="ORF">ALTATR162_LOCUS5952</name>
</gene>
<evidence type="ECO:0000313" key="18">
    <source>
        <dbReference type="Proteomes" id="UP000676310"/>
    </source>
</evidence>
<keyword evidence="10" id="KW-0408">Iron</keyword>
<dbReference type="Pfam" id="PF23868">
    <property type="entry name" value="Mmc1_C"/>
    <property type="match status" value="1"/>
</dbReference>
<keyword evidence="7" id="KW-0862">Zinc</keyword>
<dbReference type="EMBL" id="CAJRGZ010000019">
    <property type="protein sequence ID" value="CAG5161040.1"/>
    <property type="molecule type" value="Genomic_DNA"/>
</dbReference>
<dbReference type="Pfam" id="PF00149">
    <property type="entry name" value="Metallophos"/>
    <property type="match status" value="1"/>
</dbReference>
<comment type="cofactor">
    <cofactor evidence="2">
        <name>Fe(3+)</name>
        <dbReference type="ChEBI" id="CHEBI:29034"/>
    </cofactor>
</comment>
<dbReference type="GO" id="GO:0046872">
    <property type="term" value="F:metal ion binding"/>
    <property type="evidence" value="ECO:0007669"/>
    <property type="project" value="UniProtKB-KW"/>
</dbReference>
<dbReference type="InterPro" id="IPR041751">
    <property type="entry name" value="MPP_PP2B"/>
</dbReference>
<dbReference type="GeneID" id="67017787"/>
<dbReference type="CDD" id="cd07416">
    <property type="entry name" value="MPP_PP2B"/>
    <property type="match status" value="1"/>
</dbReference>
<comment type="similarity">
    <text evidence="3">Belongs to the PPP phosphatase family. PP-2B subfamily.</text>
</comment>
<evidence type="ECO:0000256" key="2">
    <source>
        <dbReference type="ARBA" id="ARBA00001965"/>
    </source>
</evidence>
<dbReference type="RefSeq" id="XP_043169507.1">
    <property type="nucleotide sequence ID" value="XM_043313572.1"/>
</dbReference>
<dbReference type="GO" id="GO:0005516">
    <property type="term" value="F:calmodulin binding"/>
    <property type="evidence" value="ECO:0007669"/>
    <property type="project" value="UniProtKB-KW"/>
</dbReference>
<dbReference type="Pfam" id="PF23867">
    <property type="entry name" value="Mmc1_N"/>
    <property type="match status" value="1"/>
</dbReference>
<sequence>MENQQKDVDQSQYIDNAIRAVREKKPLPEIDFTLHTMEDGNQVSTQERVCKDVQAPAFHPPTDEQFFSPQDRTKPNIQFLKQHFYREGRLTEQQALWIIKKGTEILKSEPNMLEMDAPITVCGDVHGQYYDLMKLFEVGGDPAETRYLFLGDYVDRGYFSIECVLYLWSLKIWYPNTLWLLRGNHECRHLTDYFTFKLECKHKYSEAVYEACMDSFCALPLAAVMNKQFLCIHGGLSPELHTLDDLKSIDRFREPPTHGLMCDILWADPLEEFGQEKTNDFFVHNHVRGCSYFFSYPAACAFLEKNNLLSIIRAHEAQDAGYRMYRKTRTTGFPSVMTIFSAPNYLDVYNNKAAVLKYENNVMNIRQFNCTPHPYWLPNFMDVFTWSLPFVGEKITDMLIAILNTCSKEELEEETPSSLASGPSSPPLSSLDPDSTEFKRRAIKNKILAIGRLSRVFQVLREESERVTELKTASGGRLPAGTLMLGAEGIKQAIHSFEDARKVDLQNERLPPSHEEVRKSQEVSREQALEKATKEADNDQGLATVARRISMSSGVLTPRSTNLRVRSASTHVSPTAINLRPHIPPRNKGLYDALSALSGVAETHVNISRLQLALRGLAAQDAVTRVAVLGLNSQLSAQQLARLLLADPLSAEEQWEKELVKTSDGNERAVLLKYGDDPDAHAPSPLYKVLSIPSRTLQSHNLEVLVSTINVNVAKSVPHMITESSTESLLVPKLQATSARGLPVPYPVHKTLVLGEGLDSAIAFGRFSANGLENVEEMVKMAVDLPAPSEEPKSDTHAASAPINIQVGAKALNSFRESIQNSIIYERGWFKSGLPTLSEWLVQDLQATDTIKPPMKTLVASIVDDVEASITKQDAARLQQLASVPTEQDVTTSIVGHLETWAEKSHAELRDQLDEAFMAKNWHKLAWWKLLWRVDDVTMISSEILERRWLVSAEKNSIYLAGRMNQAGFPDDVQHLAVADIPEVTTQETAPTAENPRTDLSTNVRKPMPWPDHIAAARTELINDTVPPLQALAQRLILQTFSTTSLSSAASTLLWVSVSSFSVFEASAVAALGFTFSLRRMQKLWEGAREAWESTLREEGRRTLKGTEERVRFIIKNGGKEYVEDESVAERKAAREAVAKVREALARMNGGDGKENV</sequence>
<feature type="compositionally biased region" description="Low complexity" evidence="15">
    <location>
        <begin position="416"/>
        <end position="433"/>
    </location>
</feature>
<evidence type="ECO:0000259" key="16">
    <source>
        <dbReference type="PROSITE" id="PS00125"/>
    </source>
</evidence>
<feature type="region of interest" description="Disordered" evidence="15">
    <location>
        <begin position="986"/>
        <end position="1005"/>
    </location>
</feature>
<dbReference type="InterPro" id="IPR006186">
    <property type="entry name" value="Ser/Thr-sp_prot-phosphatase"/>
</dbReference>
<dbReference type="AlphaFoldDB" id="A0A8J2I285"/>
<keyword evidence="18" id="KW-1185">Reference proteome</keyword>
<dbReference type="GO" id="GO:0033192">
    <property type="term" value="F:calmodulin-dependent protein phosphatase activity"/>
    <property type="evidence" value="ECO:0007669"/>
    <property type="project" value="InterPro"/>
</dbReference>
<dbReference type="PANTHER" id="PTHR45673">
    <property type="entry name" value="SERINE/THREONINE-PROTEIN PHOSPHATASE 2B CATALYTIC SUBUNIT 1-RELATED"/>
    <property type="match status" value="1"/>
</dbReference>
<evidence type="ECO:0000256" key="1">
    <source>
        <dbReference type="ARBA" id="ARBA00001947"/>
    </source>
</evidence>
<evidence type="ECO:0000256" key="5">
    <source>
        <dbReference type="ARBA" id="ARBA00022723"/>
    </source>
</evidence>
<evidence type="ECO:0000256" key="10">
    <source>
        <dbReference type="ARBA" id="ARBA00023004"/>
    </source>
</evidence>
<evidence type="ECO:0000256" key="9">
    <source>
        <dbReference type="ARBA" id="ARBA00022912"/>
    </source>
</evidence>
<dbReference type="InterPro" id="IPR004843">
    <property type="entry name" value="Calcineurin-like_PHP"/>
</dbReference>
<keyword evidence="9" id="KW-0904">Protein phosphatase</keyword>
<accession>A0A8J2I285</accession>
<evidence type="ECO:0000256" key="11">
    <source>
        <dbReference type="ARBA" id="ARBA00047761"/>
    </source>
</evidence>
<protein>
    <recommendedName>
        <fullName evidence="14">Serine/threonine-protein phosphatase</fullName>
        <ecNumber evidence="14">3.1.3.16</ecNumber>
    </recommendedName>
</protein>
<comment type="cofactor">
    <cofactor evidence="1">
        <name>Zn(2+)</name>
        <dbReference type="ChEBI" id="CHEBI:29105"/>
    </cofactor>
</comment>